<evidence type="ECO:0000313" key="2">
    <source>
        <dbReference type="Proteomes" id="UP000284824"/>
    </source>
</evidence>
<proteinExistence type="predicted"/>
<sequence length="151" mass="17806">MEAVGYWSTVHIYPNDMEAQWLAIRDDGAGWWMRGNVFEFDSYRFFWREPRTGMLELRITGYQMGAWSHRRFRPSVRNAEHHRRTVRYDAKTDYNAVGELTTVLELSPVTVPGFFWSERFAWEGSRAPRSGNPWATVGRARFGGRVSRPRR</sequence>
<comment type="caution">
    <text evidence="1">The sequence shown here is derived from an EMBL/GenBank/DDBJ whole genome shotgun (WGS) entry which is preliminary data.</text>
</comment>
<dbReference type="EMBL" id="SAUN01000001">
    <property type="protein sequence ID" value="RVX45058.1"/>
    <property type="molecule type" value="Genomic_DNA"/>
</dbReference>
<organism evidence="1 2">
    <name type="scientific">Nonomuraea polychroma</name>
    <dbReference type="NCBI Taxonomy" id="46176"/>
    <lineage>
        <taxon>Bacteria</taxon>
        <taxon>Bacillati</taxon>
        <taxon>Actinomycetota</taxon>
        <taxon>Actinomycetes</taxon>
        <taxon>Streptosporangiales</taxon>
        <taxon>Streptosporangiaceae</taxon>
        <taxon>Nonomuraea</taxon>
    </lineage>
</organism>
<dbReference type="RefSeq" id="WP_127936737.1">
    <property type="nucleotide sequence ID" value="NZ_SAUN01000001.1"/>
</dbReference>
<dbReference type="AlphaFoldDB" id="A0A438MHL3"/>
<reference evidence="1 2" key="1">
    <citation type="submission" date="2019-01" db="EMBL/GenBank/DDBJ databases">
        <title>Sequencing the genomes of 1000 actinobacteria strains.</title>
        <authorList>
            <person name="Klenk H.-P."/>
        </authorList>
    </citation>
    <scope>NUCLEOTIDE SEQUENCE [LARGE SCALE GENOMIC DNA]</scope>
    <source>
        <strain evidence="1 2">DSM 43925</strain>
    </source>
</reference>
<dbReference type="OrthoDB" id="3623124at2"/>
<name>A0A438MHL3_9ACTN</name>
<accession>A0A438MHL3</accession>
<gene>
    <name evidence="1" type="ORF">EDD27_7835</name>
</gene>
<keyword evidence="2" id="KW-1185">Reference proteome</keyword>
<protein>
    <submittedName>
        <fullName evidence="1">Uncharacterized protein</fullName>
    </submittedName>
</protein>
<evidence type="ECO:0000313" key="1">
    <source>
        <dbReference type="EMBL" id="RVX45058.1"/>
    </source>
</evidence>
<dbReference type="Proteomes" id="UP000284824">
    <property type="component" value="Unassembled WGS sequence"/>
</dbReference>